<gene>
    <name evidence="2" type="ORF">GALL_449370</name>
</gene>
<organism evidence="2">
    <name type="scientific">mine drainage metagenome</name>
    <dbReference type="NCBI Taxonomy" id="410659"/>
    <lineage>
        <taxon>unclassified sequences</taxon>
        <taxon>metagenomes</taxon>
        <taxon>ecological metagenomes</taxon>
    </lineage>
</organism>
<reference evidence="2" key="1">
    <citation type="submission" date="2016-10" db="EMBL/GenBank/DDBJ databases">
        <title>Sequence of Gallionella enrichment culture.</title>
        <authorList>
            <person name="Poehlein A."/>
            <person name="Muehling M."/>
            <person name="Daniel R."/>
        </authorList>
    </citation>
    <scope>NUCLEOTIDE SEQUENCE</scope>
</reference>
<dbReference type="EMBL" id="MLJW01002874">
    <property type="protein sequence ID" value="OIQ73425.1"/>
    <property type="molecule type" value="Genomic_DNA"/>
</dbReference>
<evidence type="ECO:0000256" key="1">
    <source>
        <dbReference type="SAM" id="MobiDB-lite"/>
    </source>
</evidence>
<sequence length="358" mass="38893">MQVGIDQGVAEIRAVLQRDLIVQQAGLRIPAPRRHGRETLDDAGRIALQAGDFQPAEHIGRAGVEHQPERHLPRGRIDRGAAVGDARRGPASRQQRRQRLGLGGFPVGIAEHRAGLERPGAVQPGGEIGIGLAVGAVDPQIQAVDQRRLAWNDLDQHGGNRAAALDVYADLWREIALRFQQPPGLFRRLIGQAFDLVALQSGKIAPAQQVEVVGEQGAQAVGHVELHCVVRLCLSAGCVCRGVRCSGRLRVHRIRQGEVWPRGARQCQGTNTPCDVNERWADERRAGGWASGHVRIIPASECAGELRRISHALRLPPGVSTCRPMEPEAPISSAHRGFHATARCLPEWVRAEPAARRA</sequence>
<dbReference type="AlphaFoldDB" id="A0A1J5PPL4"/>
<feature type="region of interest" description="Disordered" evidence="1">
    <location>
        <begin position="63"/>
        <end position="96"/>
    </location>
</feature>
<comment type="caution">
    <text evidence="2">The sequence shown here is derived from an EMBL/GenBank/DDBJ whole genome shotgun (WGS) entry which is preliminary data.</text>
</comment>
<feature type="compositionally biased region" description="Basic and acidic residues" evidence="1">
    <location>
        <begin position="63"/>
        <end position="79"/>
    </location>
</feature>
<proteinExistence type="predicted"/>
<name>A0A1J5PPL4_9ZZZZ</name>
<accession>A0A1J5PPL4</accession>
<evidence type="ECO:0000313" key="2">
    <source>
        <dbReference type="EMBL" id="OIQ73425.1"/>
    </source>
</evidence>
<protein>
    <submittedName>
        <fullName evidence="2">Uncharacterized protein</fullName>
    </submittedName>
</protein>